<keyword evidence="4" id="KW-1185">Reference proteome</keyword>
<evidence type="ECO:0000256" key="1">
    <source>
        <dbReference type="ARBA" id="ARBA00005953"/>
    </source>
</evidence>
<dbReference type="InterPro" id="IPR029069">
    <property type="entry name" value="HotDog_dom_sf"/>
</dbReference>
<sequence>MTPPKIRPQAELRSAYREFYDMQTRWSDMDIYGHVNNVVYMQYCDAALNRSLIAAGALELKGNTPIGVVARSTTNYFSEISYPDNVVVGVRIEHIGNSSLLWGFGIFRDGEESTAAKSEYVHVYVDRTTRRPVPLTPELTQLADRLYVPLSMEEHS</sequence>
<organism evidence="3 4">
    <name type="scientific">Brucella rhizosphaerae</name>
    <dbReference type="NCBI Taxonomy" id="571254"/>
    <lineage>
        <taxon>Bacteria</taxon>
        <taxon>Pseudomonadati</taxon>
        <taxon>Pseudomonadota</taxon>
        <taxon>Alphaproteobacteria</taxon>
        <taxon>Hyphomicrobiales</taxon>
        <taxon>Brucellaceae</taxon>
        <taxon>Brucella/Ochrobactrum group</taxon>
        <taxon>Brucella</taxon>
    </lineage>
</organism>
<comment type="caution">
    <text evidence="3">The sequence shown here is derived from an EMBL/GenBank/DDBJ whole genome shotgun (WGS) entry which is preliminary data.</text>
</comment>
<dbReference type="Proteomes" id="UP000216345">
    <property type="component" value="Unassembled WGS sequence"/>
</dbReference>
<dbReference type="EMBL" id="NNRK01000021">
    <property type="protein sequence ID" value="OYR16825.1"/>
    <property type="molecule type" value="Genomic_DNA"/>
</dbReference>
<dbReference type="Gene3D" id="3.10.129.10">
    <property type="entry name" value="Hotdog Thioesterase"/>
    <property type="match status" value="1"/>
</dbReference>
<dbReference type="OrthoDB" id="9799036at2"/>
<keyword evidence="2" id="KW-0378">Hydrolase</keyword>
<dbReference type="SUPFAM" id="SSF54637">
    <property type="entry name" value="Thioesterase/thiol ester dehydrase-isomerase"/>
    <property type="match status" value="1"/>
</dbReference>
<dbReference type="AlphaFoldDB" id="A0A256FPP9"/>
<reference evidence="3 4" key="1">
    <citation type="submission" date="2017-07" db="EMBL/GenBank/DDBJ databases">
        <title>Phylogenetic study on the rhizospheric bacterium Ochrobactrum sp. A44.</title>
        <authorList>
            <person name="Krzyzanowska D.M."/>
            <person name="Ossowicki A."/>
            <person name="Rajewska M."/>
            <person name="Maciag T."/>
            <person name="Kaczynski Z."/>
            <person name="Czerwicka M."/>
            <person name="Jafra S."/>
        </authorList>
    </citation>
    <scope>NUCLEOTIDE SEQUENCE [LARGE SCALE GENOMIC DNA]</scope>
    <source>
        <strain evidence="3 4">PR17</strain>
    </source>
</reference>
<evidence type="ECO:0000256" key="2">
    <source>
        <dbReference type="ARBA" id="ARBA00022801"/>
    </source>
</evidence>
<dbReference type="PANTHER" id="PTHR31793:SF27">
    <property type="entry name" value="NOVEL THIOESTERASE SUPERFAMILY DOMAIN AND SAPOSIN A-TYPE DOMAIN CONTAINING PROTEIN (0610012H03RIK)"/>
    <property type="match status" value="1"/>
</dbReference>
<dbReference type="PANTHER" id="PTHR31793">
    <property type="entry name" value="4-HYDROXYBENZOYL-COA THIOESTERASE FAMILY MEMBER"/>
    <property type="match status" value="1"/>
</dbReference>
<accession>A0A256FPP9</accession>
<dbReference type="GO" id="GO:0047617">
    <property type="term" value="F:fatty acyl-CoA hydrolase activity"/>
    <property type="evidence" value="ECO:0007669"/>
    <property type="project" value="TreeGrafter"/>
</dbReference>
<evidence type="ECO:0000313" key="4">
    <source>
        <dbReference type="Proteomes" id="UP000216345"/>
    </source>
</evidence>
<dbReference type="RefSeq" id="WP_094575011.1">
    <property type="nucleotide sequence ID" value="NZ_JBHEEL010000021.1"/>
</dbReference>
<dbReference type="InterPro" id="IPR050563">
    <property type="entry name" value="4-hydroxybenzoyl-CoA_TE"/>
</dbReference>
<comment type="similarity">
    <text evidence="1">Belongs to the 4-hydroxybenzoyl-CoA thioesterase family.</text>
</comment>
<dbReference type="Pfam" id="PF13279">
    <property type="entry name" value="4HBT_2"/>
    <property type="match status" value="1"/>
</dbReference>
<dbReference type="CDD" id="cd00586">
    <property type="entry name" value="4HBT"/>
    <property type="match status" value="1"/>
</dbReference>
<gene>
    <name evidence="3" type="ORF">CEV32_4155</name>
</gene>
<evidence type="ECO:0000313" key="3">
    <source>
        <dbReference type="EMBL" id="OYR16825.1"/>
    </source>
</evidence>
<name>A0A256FPP9_9HYPH</name>
<proteinExistence type="inferred from homology"/>
<protein>
    <submittedName>
        <fullName evidence="3">Thioesterase-like superfamily protein</fullName>
    </submittedName>
</protein>